<dbReference type="Proteomes" id="UP000601435">
    <property type="component" value="Unassembled WGS sequence"/>
</dbReference>
<dbReference type="EMBL" id="CAJNJA010007808">
    <property type="protein sequence ID" value="CAE7229276.1"/>
    <property type="molecule type" value="Genomic_DNA"/>
</dbReference>
<dbReference type="GO" id="GO:0009523">
    <property type="term" value="C:photosystem II"/>
    <property type="evidence" value="ECO:0007669"/>
    <property type="project" value="InterPro"/>
</dbReference>
<dbReference type="InterPro" id="IPR038450">
    <property type="entry name" value="PSII_Psb27_sf"/>
</dbReference>
<organism evidence="1 2">
    <name type="scientific">Symbiodinium necroappetens</name>
    <dbReference type="NCBI Taxonomy" id="1628268"/>
    <lineage>
        <taxon>Eukaryota</taxon>
        <taxon>Sar</taxon>
        <taxon>Alveolata</taxon>
        <taxon>Dinophyceae</taxon>
        <taxon>Suessiales</taxon>
        <taxon>Symbiodiniaceae</taxon>
        <taxon>Symbiodinium</taxon>
    </lineage>
</organism>
<dbReference type="AlphaFoldDB" id="A0A812KF73"/>
<gene>
    <name evidence="1" type="primary">PSB27-1</name>
    <name evidence="1" type="ORF">SNEC2469_LOCUS3439</name>
</gene>
<proteinExistence type="inferred from homology"/>
<sequence length="161" mass="18781">MFTALATAVTGSEAAWAQAVASKPNVEVPDRINSDPYELIGMENTADKKEDYKTFYMKSKYRQDTYQVMKHMKISASLDKGTPNMEKWNTRVKKEMNDWLALYRRQNLSVGRQSYYSLYSAINTLASHFTSYGPKFPFPNKRRPRFYELCNQVEKYLEKGK</sequence>
<dbReference type="PANTHER" id="PTHR34041:SF1">
    <property type="entry name" value="PHOTOSYSTEM II REPAIR PROTEIN PSB27-H1, CHLOROPLASTIC"/>
    <property type="match status" value="1"/>
</dbReference>
<keyword evidence="2" id="KW-1185">Reference proteome</keyword>
<protein>
    <submittedName>
        <fullName evidence="1">PSB27-1 protein</fullName>
    </submittedName>
</protein>
<dbReference type="GO" id="GO:0010207">
    <property type="term" value="P:photosystem II assembly"/>
    <property type="evidence" value="ECO:0007669"/>
    <property type="project" value="InterPro"/>
</dbReference>
<reference evidence="1" key="1">
    <citation type="submission" date="2021-02" db="EMBL/GenBank/DDBJ databases">
        <authorList>
            <person name="Dougan E. K."/>
            <person name="Rhodes N."/>
            <person name="Thang M."/>
            <person name="Chan C."/>
        </authorList>
    </citation>
    <scope>NUCLEOTIDE SEQUENCE</scope>
</reference>
<dbReference type="PANTHER" id="PTHR34041">
    <property type="entry name" value="PHOTOSYSTEM II REPAIR PROTEIN PSB27-H1, CHLOROPLASTIC"/>
    <property type="match status" value="1"/>
</dbReference>
<name>A0A812KF73_9DINO</name>
<dbReference type="OrthoDB" id="419533at2759"/>
<dbReference type="Pfam" id="PF13326">
    <property type="entry name" value="PSII_Pbs27"/>
    <property type="match status" value="1"/>
</dbReference>
<evidence type="ECO:0000313" key="1">
    <source>
        <dbReference type="EMBL" id="CAE7229276.1"/>
    </source>
</evidence>
<dbReference type="InterPro" id="IPR025585">
    <property type="entry name" value="PSII_Psb27"/>
</dbReference>
<dbReference type="Gene3D" id="1.20.58.810">
    <property type="entry name" value="Photosystem II Pbs27"/>
    <property type="match status" value="1"/>
</dbReference>
<comment type="caution">
    <text evidence="1">The sequence shown here is derived from an EMBL/GenBank/DDBJ whole genome shotgun (WGS) entry which is preliminary data.</text>
</comment>
<dbReference type="HAMAP" id="MF_01481">
    <property type="entry name" value="PSII_Psb27"/>
    <property type="match status" value="1"/>
</dbReference>
<dbReference type="GO" id="GO:0010206">
    <property type="term" value="P:photosystem II repair"/>
    <property type="evidence" value="ECO:0007669"/>
    <property type="project" value="InterPro"/>
</dbReference>
<accession>A0A812KF73</accession>
<evidence type="ECO:0000313" key="2">
    <source>
        <dbReference type="Proteomes" id="UP000601435"/>
    </source>
</evidence>